<reference evidence="2 3" key="1">
    <citation type="submission" date="2019-02" db="EMBL/GenBank/DDBJ databases">
        <authorList>
            <person name="Sun L."/>
            <person name="Pan D."/>
            <person name="Wu X."/>
        </authorList>
    </citation>
    <scope>NUCLEOTIDE SEQUENCE [LARGE SCALE GENOMIC DNA]</scope>
    <source>
        <strain evidence="2 3">JW-1</strain>
    </source>
</reference>
<name>A0A4P6KED1_9MICO</name>
<organism evidence="2 3">
    <name type="scientific">Leucobacter triazinivorans</name>
    <dbReference type="NCBI Taxonomy" id="1784719"/>
    <lineage>
        <taxon>Bacteria</taxon>
        <taxon>Bacillati</taxon>
        <taxon>Actinomycetota</taxon>
        <taxon>Actinomycetes</taxon>
        <taxon>Micrococcales</taxon>
        <taxon>Microbacteriaceae</taxon>
        <taxon>Leucobacter</taxon>
    </lineage>
</organism>
<feature type="region of interest" description="Disordered" evidence="1">
    <location>
        <begin position="109"/>
        <end position="130"/>
    </location>
</feature>
<dbReference type="Proteomes" id="UP000289260">
    <property type="component" value="Chromosome"/>
</dbReference>
<protein>
    <recommendedName>
        <fullName evidence="4">Terminase small subunit</fullName>
    </recommendedName>
</protein>
<proteinExistence type="predicted"/>
<gene>
    <name evidence="2" type="ORF">EVS81_07855</name>
</gene>
<dbReference type="AlphaFoldDB" id="A0A4P6KED1"/>
<dbReference type="KEGG" id="ltr:EVS81_07855"/>
<evidence type="ECO:0000313" key="2">
    <source>
        <dbReference type="EMBL" id="QBE48756.1"/>
    </source>
</evidence>
<keyword evidence="3" id="KW-1185">Reference proteome</keyword>
<sequence length="130" mass="13492">MVDRTALTLDLFDGETDPKPGDSLQVEAVRALIAEIRENGTMTAAKQVMCATAMRLAHIIEQPKSAIAAVQAAAQLTPLIEKLTAEEGNAAGFTPEMKALIDALAVDPASYAQPPAGDPSEPGTPDPATP</sequence>
<evidence type="ECO:0000256" key="1">
    <source>
        <dbReference type="SAM" id="MobiDB-lite"/>
    </source>
</evidence>
<evidence type="ECO:0000313" key="3">
    <source>
        <dbReference type="Proteomes" id="UP000289260"/>
    </source>
</evidence>
<dbReference type="EMBL" id="CP035806">
    <property type="protein sequence ID" value="QBE48756.1"/>
    <property type="molecule type" value="Genomic_DNA"/>
</dbReference>
<evidence type="ECO:0008006" key="4">
    <source>
        <dbReference type="Google" id="ProtNLM"/>
    </source>
</evidence>
<accession>A0A4P6KED1</accession>
<dbReference type="RefSeq" id="WP_130109891.1">
    <property type="nucleotide sequence ID" value="NZ_CP035806.1"/>
</dbReference>